<dbReference type="Proteomes" id="UP000204391">
    <property type="component" value="Chromosome"/>
</dbReference>
<gene>
    <name evidence="1" type="ORF">CFK40_09950</name>
</gene>
<dbReference type="AlphaFoldDB" id="A0A221MCG9"/>
<dbReference type="EMBL" id="CP022437">
    <property type="protein sequence ID" value="ASN05312.1"/>
    <property type="molecule type" value="Genomic_DNA"/>
</dbReference>
<dbReference type="KEGG" id="vne:CFK40_09950"/>
<protein>
    <submittedName>
        <fullName evidence="1">Uncharacterized protein</fullName>
    </submittedName>
</protein>
<accession>A0A221MCG9</accession>
<keyword evidence="2" id="KW-1185">Reference proteome</keyword>
<proteinExistence type="predicted"/>
<reference evidence="1 2" key="1">
    <citation type="journal article" date="2003" name="Int. J. Syst. Evol. Microbiol.">
        <title>Virgibacillus carmonensis sp. nov., Virgibacillus necropolis sp. nov. and Virgibacillus picturae sp. nov., three novel species isolated from deteriorated mural paintings, transfer of the species of the genus salibacillus to Virgibacillus, as Virgibacillus marismortui comb. nov. and Virgibacillus salexigens comb. nov., and emended description of the genus Virgibacillus.</title>
        <authorList>
            <person name="Heyrman J."/>
            <person name="Logan N.A."/>
            <person name="Busse H.J."/>
            <person name="Balcaen A."/>
            <person name="Lebbe L."/>
            <person name="Rodriguez-Diaz M."/>
            <person name="Swings J."/>
            <person name="De Vos P."/>
        </authorList>
    </citation>
    <scope>NUCLEOTIDE SEQUENCE [LARGE SCALE GENOMIC DNA]</scope>
    <source>
        <strain evidence="1 2">LMG 19488</strain>
    </source>
</reference>
<dbReference type="RefSeq" id="WP_089532162.1">
    <property type="nucleotide sequence ID" value="NZ_CP022437.1"/>
</dbReference>
<evidence type="ECO:0000313" key="1">
    <source>
        <dbReference type="EMBL" id="ASN05312.1"/>
    </source>
</evidence>
<organism evidence="1 2">
    <name type="scientific">Virgibacillus necropolis</name>
    <dbReference type="NCBI Taxonomy" id="163877"/>
    <lineage>
        <taxon>Bacteria</taxon>
        <taxon>Bacillati</taxon>
        <taxon>Bacillota</taxon>
        <taxon>Bacilli</taxon>
        <taxon>Bacillales</taxon>
        <taxon>Bacillaceae</taxon>
        <taxon>Virgibacillus</taxon>
    </lineage>
</organism>
<evidence type="ECO:0000313" key="2">
    <source>
        <dbReference type="Proteomes" id="UP000204391"/>
    </source>
</evidence>
<sequence length="115" mass="13117">MNRIQKQSAQRIESVRNTYLGGNIFDVLKNDDFEQAKEQAGIVKRNLKRGLKKLEKTEVTPETQHLKELAITLFGICIEHLDGFINGKGESNAELYLTQGEKYIAEYERVMTDGV</sequence>
<name>A0A221MCG9_9BACI</name>